<proteinExistence type="predicted"/>
<reference evidence="1 2" key="1">
    <citation type="submission" date="2018-11" db="EMBL/GenBank/DDBJ databases">
        <authorList>
            <person name="Mardanov A.V."/>
            <person name="Ravin N.V."/>
            <person name="Dedysh S.N."/>
        </authorList>
    </citation>
    <scope>NUCLEOTIDE SEQUENCE [LARGE SCALE GENOMIC DNA]</scope>
    <source>
        <strain evidence="1 2">AF10</strain>
    </source>
</reference>
<dbReference type="AlphaFoldDB" id="A0A4Q0T192"/>
<evidence type="ECO:0000313" key="1">
    <source>
        <dbReference type="EMBL" id="RXH56542.1"/>
    </source>
</evidence>
<comment type="caution">
    <text evidence="1">The sequence shown here is derived from an EMBL/GenBank/DDBJ whole genome shotgun (WGS) entry which is preliminary data.</text>
</comment>
<dbReference type="EMBL" id="RDSM01000002">
    <property type="protein sequence ID" value="RXH56542.1"/>
    <property type="molecule type" value="Genomic_DNA"/>
</dbReference>
<dbReference type="Proteomes" id="UP000289437">
    <property type="component" value="Unassembled WGS sequence"/>
</dbReference>
<accession>A0A4Q0T192</accession>
<evidence type="ECO:0000313" key="2">
    <source>
        <dbReference type="Proteomes" id="UP000289437"/>
    </source>
</evidence>
<protein>
    <submittedName>
        <fullName evidence="1">Uncharacterized protein</fullName>
    </submittedName>
</protein>
<keyword evidence="2" id="KW-1185">Reference proteome</keyword>
<sequence length="38" mass="4367">MNNFCGGEVSGVRDMTQDEILSVRHQMETILNSVHFDR</sequence>
<organism evidence="1 2">
    <name type="scientific">Granulicella sibirica</name>
    <dbReference type="NCBI Taxonomy" id="2479048"/>
    <lineage>
        <taxon>Bacteria</taxon>
        <taxon>Pseudomonadati</taxon>
        <taxon>Acidobacteriota</taxon>
        <taxon>Terriglobia</taxon>
        <taxon>Terriglobales</taxon>
        <taxon>Acidobacteriaceae</taxon>
        <taxon>Granulicella</taxon>
    </lineage>
</organism>
<name>A0A4Q0T192_9BACT</name>
<reference evidence="2" key="2">
    <citation type="submission" date="2019-02" db="EMBL/GenBank/DDBJ databases">
        <title>Granulicella sibirica sp. nov., a psychrotolerant acidobacterium isolated from an organic soil layer in forested tundra, West Siberia.</title>
        <authorList>
            <person name="Oshkin I.Y."/>
            <person name="Kulichevskaya I.S."/>
            <person name="Rijpstra W.I.C."/>
            <person name="Sinninghe Damste J.S."/>
            <person name="Rakitin A.L."/>
            <person name="Ravin N.V."/>
            <person name="Dedysh S.N."/>
        </authorList>
    </citation>
    <scope>NUCLEOTIDE SEQUENCE [LARGE SCALE GENOMIC DNA]</scope>
    <source>
        <strain evidence="2">AF10</strain>
    </source>
</reference>
<gene>
    <name evidence="1" type="ORF">GRAN_3399</name>
</gene>